<evidence type="ECO:0000256" key="8">
    <source>
        <dbReference type="ARBA" id="ARBA00041975"/>
    </source>
</evidence>
<evidence type="ECO:0000256" key="7">
    <source>
        <dbReference type="ARBA" id="ARBA00041803"/>
    </source>
</evidence>
<dbReference type="STRING" id="49186.SAMN05421647_103188"/>
<keyword evidence="12" id="KW-1185">Reference proteome</keyword>
<dbReference type="EC" id="5.4.99.26" evidence="5"/>
<evidence type="ECO:0000259" key="10">
    <source>
        <dbReference type="Pfam" id="PF00849"/>
    </source>
</evidence>
<dbReference type="PANTHER" id="PTHR21600:SF56">
    <property type="entry name" value="TRNA PSEUDOURIDINE SYNTHASE C"/>
    <property type="match status" value="1"/>
</dbReference>
<reference evidence="11 12" key="1">
    <citation type="submission" date="2017-01" db="EMBL/GenBank/DDBJ databases">
        <authorList>
            <person name="Mah S.A."/>
            <person name="Swanson W.J."/>
            <person name="Moy G.W."/>
            <person name="Vacquier V.D."/>
        </authorList>
    </citation>
    <scope>NUCLEOTIDE SEQUENCE [LARGE SCALE GENOMIC DNA]</scope>
    <source>
        <strain evidence="11 12">DSM 7027</strain>
    </source>
</reference>
<evidence type="ECO:0000313" key="12">
    <source>
        <dbReference type="Proteomes" id="UP000186895"/>
    </source>
</evidence>
<evidence type="ECO:0000256" key="1">
    <source>
        <dbReference type="ARBA" id="ARBA00022694"/>
    </source>
</evidence>
<gene>
    <name evidence="11" type="ORF">SAMN05421647_103188</name>
</gene>
<dbReference type="Pfam" id="PF00849">
    <property type="entry name" value="PseudoU_synth_2"/>
    <property type="match status" value="1"/>
</dbReference>
<sequence length="261" mass="29769">MTEESPALPLNILYEDEHLVAVHKPAGLLVHPSWIAPARTPNLVAMLRERYPGEKVHTVHRLDRATSGVILFAREKTVGQHLQQQFMDRKVKKTYLCVVRGWTDEADVIDYALKPIHDKREDPRANPDKDPQDAVSAYRRIATVSLPIPVGRYPEARYSLVEVKPTTGRKHQIRRHMKHILHPIVGDTKHGEGRHNRLFRENLDSHRLLLMATEIEFEHPVSGQMLRIEAGVGEDIERLFGKLGWLEGYPVASRVGARPAE</sequence>
<dbReference type="PROSITE" id="PS01129">
    <property type="entry name" value="PSI_RLU"/>
    <property type="match status" value="1"/>
</dbReference>
<dbReference type="GO" id="GO:0008033">
    <property type="term" value="P:tRNA processing"/>
    <property type="evidence" value="ECO:0007669"/>
    <property type="project" value="UniProtKB-KW"/>
</dbReference>
<dbReference type="InterPro" id="IPR020103">
    <property type="entry name" value="PsdUridine_synth_cat_dom_sf"/>
</dbReference>
<dbReference type="Gene3D" id="3.30.2350.10">
    <property type="entry name" value="Pseudouridine synthase"/>
    <property type="match status" value="1"/>
</dbReference>
<evidence type="ECO:0000256" key="6">
    <source>
        <dbReference type="ARBA" id="ARBA00040675"/>
    </source>
</evidence>
<organism evidence="11 12">
    <name type="scientific">Marinobacterium stanieri</name>
    <dbReference type="NCBI Taxonomy" id="49186"/>
    <lineage>
        <taxon>Bacteria</taxon>
        <taxon>Pseudomonadati</taxon>
        <taxon>Pseudomonadota</taxon>
        <taxon>Gammaproteobacteria</taxon>
        <taxon>Oceanospirillales</taxon>
        <taxon>Oceanospirillaceae</taxon>
        <taxon>Marinobacterium</taxon>
    </lineage>
</organism>
<dbReference type="GO" id="GO:0160149">
    <property type="term" value="F:tRNA pseudouridine(65) synthase activity"/>
    <property type="evidence" value="ECO:0007669"/>
    <property type="project" value="UniProtKB-EC"/>
</dbReference>
<dbReference type="GO" id="GO:0000455">
    <property type="term" value="P:enzyme-directed rRNA pseudouridine synthesis"/>
    <property type="evidence" value="ECO:0007669"/>
    <property type="project" value="TreeGrafter"/>
</dbReference>
<dbReference type="InterPro" id="IPR006145">
    <property type="entry name" value="PsdUridine_synth_RsuA/RluA"/>
</dbReference>
<accession>A0A1N6R991</accession>
<evidence type="ECO:0000256" key="9">
    <source>
        <dbReference type="ARBA" id="ARBA00043049"/>
    </source>
</evidence>
<dbReference type="AlphaFoldDB" id="A0A1N6R991"/>
<dbReference type="eggNOG" id="COG0564">
    <property type="taxonomic scope" value="Bacteria"/>
</dbReference>
<feature type="domain" description="Pseudouridine synthase RsuA/RluA-like" evidence="10">
    <location>
        <begin position="18"/>
        <end position="179"/>
    </location>
</feature>
<evidence type="ECO:0000256" key="3">
    <source>
        <dbReference type="ARBA" id="ARBA00036607"/>
    </source>
</evidence>
<dbReference type="GO" id="GO:0003723">
    <property type="term" value="F:RNA binding"/>
    <property type="evidence" value="ECO:0007669"/>
    <property type="project" value="InterPro"/>
</dbReference>
<dbReference type="RefSeq" id="WP_076462380.1">
    <property type="nucleotide sequence ID" value="NZ_FTMN01000003.1"/>
</dbReference>
<keyword evidence="2" id="KW-0413">Isomerase</keyword>
<evidence type="ECO:0000256" key="2">
    <source>
        <dbReference type="ARBA" id="ARBA00023235"/>
    </source>
</evidence>
<dbReference type="PANTHER" id="PTHR21600">
    <property type="entry name" value="MITOCHONDRIAL RNA PSEUDOURIDINE SYNTHASE"/>
    <property type="match status" value="1"/>
</dbReference>
<keyword evidence="1" id="KW-0819">tRNA processing</keyword>
<name>A0A1N6R991_9GAMM</name>
<proteinExistence type="predicted"/>
<dbReference type="InterPro" id="IPR006224">
    <property type="entry name" value="PsdUridine_synth_RluA-like_CS"/>
</dbReference>
<evidence type="ECO:0000256" key="5">
    <source>
        <dbReference type="ARBA" id="ARBA00038943"/>
    </source>
</evidence>
<comment type="function">
    <text evidence="4">Responsible for synthesis of pseudouridine from uracil-65 in transfer RNAs.</text>
</comment>
<dbReference type="SUPFAM" id="SSF55120">
    <property type="entry name" value="Pseudouridine synthase"/>
    <property type="match status" value="1"/>
</dbReference>
<evidence type="ECO:0000313" key="11">
    <source>
        <dbReference type="EMBL" id="SIQ25451.1"/>
    </source>
</evidence>
<protein>
    <recommendedName>
        <fullName evidence="6">tRNA pseudouridine synthase C</fullName>
        <ecNumber evidence="5">5.4.99.26</ecNumber>
    </recommendedName>
    <alternativeName>
        <fullName evidence="8">tRNA pseudouridine(65) synthase</fullName>
    </alternativeName>
    <alternativeName>
        <fullName evidence="9">tRNA pseudouridylate synthase C</fullName>
    </alternativeName>
    <alternativeName>
        <fullName evidence="7">tRNA-uridine isomerase C</fullName>
    </alternativeName>
</protein>
<comment type="catalytic activity">
    <reaction evidence="3">
        <text>uridine(65) in tRNA = pseudouridine(65) in tRNA</text>
        <dbReference type="Rhea" id="RHEA:42536"/>
        <dbReference type="Rhea" id="RHEA-COMP:10103"/>
        <dbReference type="Rhea" id="RHEA-COMP:10104"/>
        <dbReference type="ChEBI" id="CHEBI:65314"/>
        <dbReference type="ChEBI" id="CHEBI:65315"/>
        <dbReference type="EC" id="5.4.99.26"/>
    </reaction>
</comment>
<dbReference type="EMBL" id="FTMN01000003">
    <property type="protein sequence ID" value="SIQ25451.1"/>
    <property type="molecule type" value="Genomic_DNA"/>
</dbReference>
<dbReference type="InterPro" id="IPR050188">
    <property type="entry name" value="RluA_PseudoU_synthase"/>
</dbReference>
<dbReference type="Proteomes" id="UP000186895">
    <property type="component" value="Unassembled WGS sequence"/>
</dbReference>
<evidence type="ECO:0000256" key="4">
    <source>
        <dbReference type="ARBA" id="ARBA00037670"/>
    </source>
</evidence>